<keyword evidence="4" id="KW-1185">Reference proteome</keyword>
<gene>
    <name evidence="1" type="ORF">BJ125_11762</name>
    <name evidence="2" type="ORF">SAMN05892882_11762</name>
</gene>
<proteinExistence type="predicted"/>
<evidence type="ECO:0000313" key="2">
    <source>
        <dbReference type="EMBL" id="SSW92203.1"/>
    </source>
</evidence>
<dbReference type="Proteomes" id="UP000256343">
    <property type="component" value="Unassembled WGS sequence"/>
</dbReference>
<dbReference type="Proteomes" id="UP000252631">
    <property type="component" value="Unassembled WGS sequence"/>
</dbReference>
<accession>A0A336JU07</accession>
<protein>
    <submittedName>
        <fullName evidence="2">Uncharacterized protein</fullName>
    </submittedName>
</protein>
<evidence type="ECO:0000313" key="4">
    <source>
        <dbReference type="Proteomes" id="UP000256343"/>
    </source>
</evidence>
<dbReference type="EMBL" id="UFQQ01000017">
    <property type="protein sequence ID" value="SSW92203.1"/>
    <property type="molecule type" value="Genomic_DNA"/>
</dbReference>
<evidence type="ECO:0000313" key="3">
    <source>
        <dbReference type="Proteomes" id="UP000252631"/>
    </source>
</evidence>
<evidence type="ECO:0000313" key="1">
    <source>
        <dbReference type="EMBL" id="RED30334.1"/>
    </source>
</evidence>
<reference evidence="1 4" key="2">
    <citation type="submission" date="2018-07" db="EMBL/GenBank/DDBJ databases">
        <title>Genomic Encyclopedia of Archaeal and Bacterial Type Strains, Phase II (KMG-II): from individual species to whole genera.</title>
        <authorList>
            <person name="Goeker M."/>
        </authorList>
    </citation>
    <scope>NUCLEOTIDE SEQUENCE [LARGE SCALE GENOMIC DNA]</scope>
    <source>
        <strain evidence="1 4">JA575</strain>
    </source>
</reference>
<name>A0A336JU07_9BRAD</name>
<reference evidence="2 3" key="1">
    <citation type="submission" date="2017-08" db="EMBL/GenBank/DDBJ databases">
        <authorList>
            <person name="de Groot N.N."/>
        </authorList>
    </citation>
    <scope>NUCLEOTIDE SEQUENCE [LARGE SCALE GENOMIC DNA]</scope>
    <source>
        <strain evidence="2 3">JA575</strain>
    </source>
</reference>
<organism evidence="2 3">
    <name type="scientific">Rhodopseudomonas pentothenatexigens</name>
    <dbReference type="NCBI Taxonomy" id="999699"/>
    <lineage>
        <taxon>Bacteria</taxon>
        <taxon>Pseudomonadati</taxon>
        <taxon>Pseudomonadota</taxon>
        <taxon>Alphaproteobacteria</taxon>
        <taxon>Hyphomicrobiales</taxon>
        <taxon>Nitrobacteraceae</taxon>
        <taxon>Rhodopseudomonas</taxon>
    </lineage>
</organism>
<sequence length="69" mass="7542">MALRHAKQPLSPEDCRRFGLPAGASFADAGNKVMAFLAAQRSLGRPSDFPKRRSRELGLGRERFAVAAE</sequence>
<dbReference type="AlphaFoldDB" id="A0A336JU07"/>
<dbReference type="EMBL" id="QRDT01000017">
    <property type="protein sequence ID" value="RED30334.1"/>
    <property type="molecule type" value="Genomic_DNA"/>
</dbReference>